<dbReference type="AlphaFoldDB" id="A0A1V5SVU4"/>
<dbReference type="Proteomes" id="UP000485569">
    <property type="component" value="Unassembled WGS sequence"/>
</dbReference>
<accession>A0A1V5SVU4</accession>
<organism evidence="2">
    <name type="scientific">Candidatus Atribacter allofermentans</name>
    <dbReference type="NCBI Taxonomy" id="1852833"/>
    <lineage>
        <taxon>Bacteria</taxon>
        <taxon>Pseudomonadati</taxon>
        <taxon>Atribacterota</taxon>
        <taxon>Atribacteria</taxon>
        <taxon>Atribacterales</taxon>
        <taxon>Atribacteraceae</taxon>
        <taxon>Atribacter</taxon>
    </lineage>
</organism>
<dbReference type="Gene3D" id="1.10.10.10">
    <property type="entry name" value="Winged helix-like DNA-binding domain superfamily/Winged helix DNA-binding domain"/>
    <property type="match status" value="1"/>
</dbReference>
<proteinExistence type="predicted"/>
<name>A0A1V5SVU4_9BACT</name>
<dbReference type="GO" id="GO:0006355">
    <property type="term" value="P:regulation of DNA-templated transcription"/>
    <property type="evidence" value="ECO:0007669"/>
    <property type="project" value="InterPro"/>
</dbReference>
<gene>
    <name evidence="2" type="ORF">BWY41_01110</name>
</gene>
<evidence type="ECO:0000313" key="2">
    <source>
        <dbReference type="EMBL" id="OQA58102.1"/>
    </source>
</evidence>
<dbReference type="InterPro" id="IPR000792">
    <property type="entry name" value="Tscrpt_reg_LuxR_C"/>
</dbReference>
<dbReference type="InterPro" id="IPR013324">
    <property type="entry name" value="RNA_pol_sigma_r3/r4-like"/>
</dbReference>
<reference evidence="2" key="1">
    <citation type="submission" date="2017-02" db="EMBL/GenBank/DDBJ databases">
        <title>Delving into the versatile metabolic prowess of the omnipresent phylum Bacteroidetes.</title>
        <authorList>
            <person name="Nobu M.K."/>
            <person name="Mei R."/>
            <person name="Narihiro T."/>
            <person name="Kuroda K."/>
            <person name="Liu W.-T."/>
        </authorList>
    </citation>
    <scope>NUCLEOTIDE SEQUENCE</scope>
    <source>
        <strain evidence="2">ADurb.Bin276</strain>
    </source>
</reference>
<dbReference type="Pfam" id="PF00196">
    <property type="entry name" value="GerE"/>
    <property type="match status" value="1"/>
</dbReference>
<dbReference type="SUPFAM" id="SSF88659">
    <property type="entry name" value="Sigma3 and sigma4 domains of RNA polymerase sigma factors"/>
    <property type="match status" value="1"/>
</dbReference>
<protein>
    <submittedName>
        <fullName evidence="2">Regulatory protein</fullName>
    </submittedName>
</protein>
<dbReference type="InterPro" id="IPR036388">
    <property type="entry name" value="WH-like_DNA-bd_sf"/>
</dbReference>
<comment type="caution">
    <text evidence="2">The sequence shown here is derived from an EMBL/GenBank/DDBJ whole genome shotgun (WGS) entry which is preliminary data.</text>
</comment>
<dbReference type="EMBL" id="MWBQ01000079">
    <property type="protein sequence ID" value="OQA58102.1"/>
    <property type="molecule type" value="Genomic_DNA"/>
</dbReference>
<evidence type="ECO:0000259" key="1">
    <source>
        <dbReference type="Pfam" id="PF00196"/>
    </source>
</evidence>
<sequence>MEDYSIEFIKSYLWGKYIRKREKTHNPGHILNEFSYWFSTDDKHGRSPKDLSKRFFICDGCGKERIFYATYPIPDTHWNGLYCWQCWKKRTGAKKRVDMGINSYIFDNKDFIEYLDISNALEKVNFTTRQKHVLHFYMMEYSERMIADVLEISRKAVRIHLNRVFEKIFEYLNGYVLPKTTSQRALIVRRNIDHVKSKL</sequence>
<feature type="domain" description="HTH luxR-type" evidence="1">
    <location>
        <begin position="125"/>
        <end position="168"/>
    </location>
</feature>